<protein>
    <submittedName>
        <fullName evidence="2">Uncharacterized protein</fullName>
    </submittedName>
</protein>
<reference evidence="2 3" key="1">
    <citation type="submission" date="2019-03" db="EMBL/GenBank/DDBJ databases">
        <title>The genome sequence of a newly discovered highly antifungal drug resistant Aspergillus species, Aspergillus tanneri NIH 1004.</title>
        <authorList>
            <person name="Mounaud S."/>
            <person name="Singh I."/>
            <person name="Joardar V."/>
            <person name="Pakala S."/>
            <person name="Pakala S."/>
            <person name="Venepally P."/>
            <person name="Hoover J."/>
            <person name="Nierman W."/>
            <person name="Chung J."/>
            <person name="Losada L."/>
        </authorList>
    </citation>
    <scope>NUCLEOTIDE SEQUENCE [LARGE SCALE GENOMIC DNA]</scope>
    <source>
        <strain evidence="2 3">NIH1004</strain>
    </source>
</reference>
<feature type="compositionally biased region" description="Polar residues" evidence="1">
    <location>
        <begin position="44"/>
        <end position="60"/>
    </location>
</feature>
<feature type="region of interest" description="Disordered" evidence="1">
    <location>
        <begin position="44"/>
        <end position="72"/>
    </location>
</feature>
<name>A0A4S3IYL4_9EURO</name>
<dbReference type="Proteomes" id="UP000308092">
    <property type="component" value="Unassembled WGS sequence"/>
</dbReference>
<comment type="caution">
    <text evidence="2">The sequence shown here is derived from an EMBL/GenBank/DDBJ whole genome shotgun (WGS) entry which is preliminary data.</text>
</comment>
<evidence type="ECO:0000313" key="3">
    <source>
        <dbReference type="Proteomes" id="UP000308092"/>
    </source>
</evidence>
<evidence type="ECO:0000256" key="1">
    <source>
        <dbReference type="SAM" id="MobiDB-lite"/>
    </source>
</evidence>
<dbReference type="AlphaFoldDB" id="A0A4S3IYL4"/>
<proteinExistence type="predicted"/>
<gene>
    <name evidence="2" type="ORF">EYZ11_013169</name>
</gene>
<dbReference type="VEuPathDB" id="FungiDB:EYZ11_013169"/>
<sequence length="72" mass="8011">MATLLTLSKGCSLRVVLIATDNERGVSYNNVQYELINEWIAPSSSSQPRKTWNLDDNQWHASKPGKANAYGT</sequence>
<dbReference type="EMBL" id="SOSA01001247">
    <property type="protein sequence ID" value="THC87385.1"/>
    <property type="molecule type" value="Genomic_DNA"/>
</dbReference>
<keyword evidence="3" id="KW-1185">Reference proteome</keyword>
<organism evidence="2 3">
    <name type="scientific">Aspergillus tanneri</name>
    <dbReference type="NCBI Taxonomy" id="1220188"/>
    <lineage>
        <taxon>Eukaryota</taxon>
        <taxon>Fungi</taxon>
        <taxon>Dikarya</taxon>
        <taxon>Ascomycota</taxon>
        <taxon>Pezizomycotina</taxon>
        <taxon>Eurotiomycetes</taxon>
        <taxon>Eurotiomycetidae</taxon>
        <taxon>Eurotiales</taxon>
        <taxon>Aspergillaceae</taxon>
        <taxon>Aspergillus</taxon>
        <taxon>Aspergillus subgen. Circumdati</taxon>
    </lineage>
</organism>
<accession>A0A4S3IYL4</accession>
<evidence type="ECO:0000313" key="2">
    <source>
        <dbReference type="EMBL" id="THC87385.1"/>
    </source>
</evidence>